<keyword evidence="2 3" id="KW-0371">Homeobox</keyword>
<evidence type="ECO:0000313" key="6">
    <source>
        <dbReference type="Proteomes" id="UP000887572"/>
    </source>
</evidence>
<evidence type="ECO:0000259" key="5">
    <source>
        <dbReference type="PROSITE" id="PS50071"/>
    </source>
</evidence>
<feature type="DNA-binding region" description="Homeobox" evidence="2">
    <location>
        <begin position="3"/>
        <end position="55"/>
    </location>
</feature>
<dbReference type="InterPro" id="IPR050848">
    <property type="entry name" value="Homeobox_TF"/>
</dbReference>
<keyword evidence="2 3" id="KW-0238">DNA-binding</keyword>
<dbReference type="InterPro" id="IPR009057">
    <property type="entry name" value="Homeodomain-like_sf"/>
</dbReference>
<evidence type="ECO:0000256" key="1">
    <source>
        <dbReference type="ARBA" id="ARBA00004123"/>
    </source>
</evidence>
<feature type="region of interest" description="Disordered" evidence="4">
    <location>
        <begin position="97"/>
        <end position="139"/>
    </location>
</feature>
<dbReference type="SUPFAM" id="SSF46689">
    <property type="entry name" value="Homeodomain-like"/>
    <property type="match status" value="1"/>
</dbReference>
<feature type="domain" description="Homeobox" evidence="5">
    <location>
        <begin position="1"/>
        <end position="54"/>
    </location>
</feature>
<dbReference type="WBParaSite" id="Gr19_v10_g14658.t1">
    <property type="protein sequence ID" value="Gr19_v10_g14658.t1"/>
    <property type="gene ID" value="Gr19_v10_g14658"/>
</dbReference>
<comment type="subcellular location">
    <subcellularLocation>
        <location evidence="1 2 3">Nucleus</location>
    </subcellularLocation>
</comment>
<evidence type="ECO:0000256" key="3">
    <source>
        <dbReference type="RuleBase" id="RU000682"/>
    </source>
</evidence>
<evidence type="ECO:0000256" key="2">
    <source>
        <dbReference type="PROSITE-ProRule" id="PRU00108"/>
    </source>
</evidence>
<dbReference type="AlphaFoldDB" id="A0A914H6K9"/>
<dbReference type="PROSITE" id="PS50071">
    <property type="entry name" value="HOMEOBOX_2"/>
    <property type="match status" value="1"/>
</dbReference>
<feature type="compositionally biased region" description="Basic residues" evidence="4">
    <location>
        <begin position="101"/>
        <end position="129"/>
    </location>
</feature>
<dbReference type="Gene3D" id="1.10.10.60">
    <property type="entry name" value="Homeodomain-like"/>
    <property type="match status" value="1"/>
</dbReference>
<reference evidence="7" key="1">
    <citation type="submission" date="2022-11" db="UniProtKB">
        <authorList>
            <consortium name="WormBaseParasite"/>
        </authorList>
    </citation>
    <scope>IDENTIFICATION</scope>
</reference>
<dbReference type="Pfam" id="PF00046">
    <property type="entry name" value="Homeodomain"/>
    <property type="match status" value="1"/>
</dbReference>
<dbReference type="InterPro" id="IPR001356">
    <property type="entry name" value="HD"/>
</dbReference>
<sequence length="139" mass="15039">MRFSRDQLGALERAYYERHYLSQSDRENLGAAIGVAEWQIKMWFQNRRAKNKRMDKEEAVQLFSQSNAAAGITLAVPEQSVVAAAAPSAAAATAADTVRAAKSKGRRRAVTARTKTTRHAAGGKRKSRHGAVAAAAADK</sequence>
<proteinExistence type="predicted"/>
<evidence type="ECO:0000313" key="7">
    <source>
        <dbReference type="WBParaSite" id="Gr19_v10_g14658.t1"/>
    </source>
</evidence>
<dbReference type="PANTHER" id="PTHR24333:SF5">
    <property type="entry name" value="VENT HOMEOBOX"/>
    <property type="match status" value="1"/>
</dbReference>
<organism evidence="6 7">
    <name type="scientific">Globodera rostochiensis</name>
    <name type="common">Golden nematode worm</name>
    <name type="synonym">Heterodera rostochiensis</name>
    <dbReference type="NCBI Taxonomy" id="31243"/>
    <lineage>
        <taxon>Eukaryota</taxon>
        <taxon>Metazoa</taxon>
        <taxon>Ecdysozoa</taxon>
        <taxon>Nematoda</taxon>
        <taxon>Chromadorea</taxon>
        <taxon>Rhabditida</taxon>
        <taxon>Tylenchina</taxon>
        <taxon>Tylenchomorpha</taxon>
        <taxon>Tylenchoidea</taxon>
        <taxon>Heteroderidae</taxon>
        <taxon>Heteroderinae</taxon>
        <taxon>Globodera</taxon>
    </lineage>
</organism>
<dbReference type="Proteomes" id="UP000887572">
    <property type="component" value="Unplaced"/>
</dbReference>
<keyword evidence="2 3" id="KW-0539">Nucleus</keyword>
<accession>A0A914H6K9</accession>
<keyword evidence="6" id="KW-1185">Reference proteome</keyword>
<evidence type="ECO:0000256" key="4">
    <source>
        <dbReference type="SAM" id="MobiDB-lite"/>
    </source>
</evidence>
<protein>
    <submittedName>
        <fullName evidence="7">Homeobox domain-containing protein</fullName>
    </submittedName>
</protein>
<dbReference type="CDD" id="cd00086">
    <property type="entry name" value="homeodomain"/>
    <property type="match status" value="1"/>
</dbReference>
<name>A0A914H6K9_GLORO</name>
<dbReference type="GO" id="GO:0003677">
    <property type="term" value="F:DNA binding"/>
    <property type="evidence" value="ECO:0007669"/>
    <property type="project" value="UniProtKB-UniRule"/>
</dbReference>
<dbReference type="GO" id="GO:0005634">
    <property type="term" value="C:nucleus"/>
    <property type="evidence" value="ECO:0007669"/>
    <property type="project" value="UniProtKB-SubCell"/>
</dbReference>
<dbReference type="SMART" id="SM00389">
    <property type="entry name" value="HOX"/>
    <property type="match status" value="1"/>
</dbReference>
<dbReference type="PANTHER" id="PTHR24333">
    <property type="entry name" value="HOMEO BOX HB9 LIKE A-RELATED"/>
    <property type="match status" value="1"/>
</dbReference>